<reference evidence="2" key="1">
    <citation type="journal article" date="2005" name="Genome Res.">
        <title>Gene and alternative splicing annotation with AIR.</title>
        <authorList>
            <person name="Florea L."/>
            <person name="Di Francesco V."/>
            <person name="Miller J."/>
            <person name="Turner R."/>
            <person name="Yao A."/>
            <person name="Harris M."/>
            <person name="Walenz B."/>
            <person name="Mobarry C."/>
            <person name="Merkulov G.V."/>
            <person name="Charlab R."/>
            <person name="Dew I."/>
            <person name="Deng Z."/>
            <person name="Istrail S."/>
            <person name="Li P."/>
            <person name="Sutton G."/>
        </authorList>
    </citation>
    <scope>NUCLEOTIDE SEQUENCE</scope>
    <source>
        <strain evidence="2">BN</strain>
    </source>
</reference>
<dbReference type="EMBL" id="CH473957">
    <property type="protein sequence ID" value="EDL91029.1"/>
    <property type="molecule type" value="Genomic_DNA"/>
</dbReference>
<dbReference type="Proteomes" id="UP000234681">
    <property type="component" value="Chromosome 4"/>
</dbReference>
<dbReference type="EMBL" id="CH473957">
    <property type="protein sequence ID" value="EDL91028.1"/>
    <property type="molecule type" value="Genomic_DNA"/>
</dbReference>
<protein>
    <submittedName>
        <fullName evidence="2">Similar to RIKEN cDNA 2500002L14; EST C77350, isoform CRA_c</fullName>
    </submittedName>
</protein>
<sequence length="81" mass="8541">MAHVDVGWPLLRERGSLDPNNTKTCFWYKINAKKVEGAGVSEAGPATLQTSDHGNALRSTVEVGRGAAAPRGLTGPARGRL</sequence>
<dbReference type="AlphaFoldDB" id="A6IAB0"/>
<reference evidence="3" key="3">
    <citation type="submission" date="2005-09" db="EMBL/GenBank/DDBJ databases">
        <authorList>
            <person name="Mural R.J."/>
            <person name="Li P.W."/>
            <person name="Adams M.D."/>
            <person name="Amanatides P.G."/>
            <person name="Baden-Tillson H."/>
            <person name="Barnstead M."/>
            <person name="Chin S.H."/>
            <person name="Dew I."/>
            <person name="Evans C.A."/>
            <person name="Ferriera S."/>
            <person name="Flanigan M."/>
            <person name="Fosler C."/>
            <person name="Glodek A."/>
            <person name="Gu Z."/>
            <person name="Holt R.A."/>
            <person name="Jennings D."/>
            <person name="Kraft C.L."/>
            <person name="Lu F."/>
            <person name="Nguyen T."/>
            <person name="Nusskern D.R."/>
            <person name="Pfannkoch C.M."/>
            <person name="Sitter C."/>
            <person name="Sutton G.G."/>
            <person name="Venter J.C."/>
            <person name="Wang Z."/>
            <person name="Woodage T."/>
            <person name="Zheng X.H."/>
            <person name="Zhong F."/>
        </authorList>
    </citation>
    <scope>NUCLEOTIDE SEQUENCE [LARGE SCALE GENOMIC DNA]</scope>
    <source>
        <strain evidence="1">BN</strain>
        <strain evidence="3">BN, Sprague-Dawley</strain>
    </source>
</reference>
<gene>
    <name evidence="2" type="primary">MGC94464</name>
    <name evidence="2" type="ORF">rCG_56573</name>
</gene>
<dbReference type="EMBL" id="CH473957">
    <property type="protein sequence ID" value="EDL91030.1"/>
    <property type="molecule type" value="Genomic_DNA"/>
</dbReference>
<evidence type="ECO:0000313" key="1">
    <source>
        <dbReference type="EMBL" id="EDL91028.1"/>
    </source>
</evidence>
<organism evidence="2 3">
    <name type="scientific">Rattus norvegicus</name>
    <name type="common">Rat</name>
    <dbReference type="NCBI Taxonomy" id="10116"/>
    <lineage>
        <taxon>Eukaryota</taxon>
        <taxon>Metazoa</taxon>
        <taxon>Chordata</taxon>
        <taxon>Craniata</taxon>
        <taxon>Vertebrata</taxon>
        <taxon>Euteleostomi</taxon>
        <taxon>Mammalia</taxon>
        <taxon>Eutheria</taxon>
        <taxon>Euarchontoglires</taxon>
        <taxon>Glires</taxon>
        <taxon>Rodentia</taxon>
        <taxon>Myomorpha</taxon>
        <taxon>Muroidea</taxon>
        <taxon>Muridae</taxon>
        <taxon>Murinae</taxon>
        <taxon>Rattus</taxon>
    </lineage>
</organism>
<evidence type="ECO:0000313" key="3">
    <source>
        <dbReference type="Proteomes" id="UP000234681"/>
    </source>
</evidence>
<proteinExistence type="predicted"/>
<evidence type="ECO:0000313" key="2">
    <source>
        <dbReference type="EMBL" id="EDL91030.1"/>
    </source>
</evidence>
<reference evidence="2" key="2">
    <citation type="submission" date="2005-07" db="EMBL/GenBank/DDBJ databases">
        <authorList>
            <person name="Mural R.J."/>
            <person name="Li P.W."/>
            <person name="Adams M.D."/>
            <person name="Amanatides P.G."/>
            <person name="Baden-Tillson H."/>
            <person name="Barnstead M."/>
            <person name="Chin S.H."/>
            <person name="Dew I."/>
            <person name="Evans C.A."/>
            <person name="Ferriera S."/>
            <person name="Flanigan M."/>
            <person name="Fosler C."/>
            <person name="Glodek A."/>
            <person name="Gu Z."/>
            <person name="Holt R.A."/>
            <person name="Jennings D."/>
            <person name="Kraft C.L."/>
            <person name="Lu F."/>
            <person name="Nguyen T."/>
            <person name="Nusskern D.R."/>
            <person name="Pfannkoch C.M."/>
            <person name="Sitter C."/>
            <person name="Sutton G.G."/>
            <person name="Venter J.C."/>
            <person name="Wang Z."/>
            <person name="Woodage T."/>
            <person name="Zheng X.H."/>
            <person name="Zhong F."/>
        </authorList>
    </citation>
    <scope>NUCLEOTIDE SEQUENCE</scope>
    <source>
        <strain evidence="2">BN</strain>
        <strain evidence="3">BN, Sprague-Dawley</strain>
    </source>
</reference>
<name>A6IAB0_RAT</name>
<accession>A6IAB0</accession>